<sequence length="172" mass="18657">MSESAILKGSYIFPNGDKYVGECSQSPDGTVKRDGVGTQTSANGLVYTGEWKDDKLNGRGRLEHVSGAVYEGEFRDSMFQGEGTYTFQSGSRYTGSFRMNRLEGEGEYTDAQGLVWTGTFHGMEAPRLKLKLNTHAASSSLIDSGRALAEASCSPLRNTREPLPLLVPQSSS</sequence>
<dbReference type="SUPFAM" id="SSF82185">
    <property type="entry name" value="Histone H3 K4-specific methyltransferase SET7/9 N-terminal domain"/>
    <property type="match status" value="1"/>
</dbReference>
<dbReference type="InterPro" id="IPR052849">
    <property type="entry name" value="MORN_repeat_protein"/>
</dbReference>
<evidence type="ECO:0000313" key="3">
    <source>
        <dbReference type="Proteomes" id="UP001152803"/>
    </source>
</evidence>
<dbReference type="InterPro" id="IPR003409">
    <property type="entry name" value="MORN"/>
</dbReference>
<keyword evidence="1" id="KW-0677">Repeat</keyword>
<accession>A0A9Q1E039</accession>
<dbReference type="Gene3D" id="2.20.110.10">
    <property type="entry name" value="Histone H3 K4-specific methyltransferase SET7/9 N-terminal domain"/>
    <property type="match status" value="2"/>
</dbReference>
<dbReference type="Proteomes" id="UP001152803">
    <property type="component" value="Unassembled WGS sequence"/>
</dbReference>
<evidence type="ECO:0000313" key="2">
    <source>
        <dbReference type="EMBL" id="KAJ8285003.1"/>
    </source>
</evidence>
<keyword evidence="3" id="KW-1185">Reference proteome</keyword>
<dbReference type="PANTHER" id="PTHR46917">
    <property type="entry name" value="MORN REPEAT-CONTAINING PROTEIN 2"/>
    <property type="match status" value="1"/>
</dbReference>
<dbReference type="EMBL" id="JAFJMO010000002">
    <property type="protein sequence ID" value="KAJ8285003.1"/>
    <property type="molecule type" value="Genomic_DNA"/>
</dbReference>
<comment type="caution">
    <text evidence="2">The sequence shown here is derived from an EMBL/GenBank/DDBJ whole genome shotgun (WGS) entry which is preliminary data.</text>
</comment>
<protein>
    <recommendedName>
        <fullName evidence="4">MORN repeat-containing protein 2</fullName>
    </recommendedName>
</protein>
<evidence type="ECO:0008006" key="4">
    <source>
        <dbReference type="Google" id="ProtNLM"/>
    </source>
</evidence>
<evidence type="ECO:0000256" key="1">
    <source>
        <dbReference type="ARBA" id="ARBA00022737"/>
    </source>
</evidence>
<gene>
    <name evidence="2" type="ORF">COCON_G00038530</name>
</gene>
<dbReference type="OrthoDB" id="437960at2759"/>
<reference evidence="2" key="1">
    <citation type="journal article" date="2023" name="Science">
        <title>Genome structures resolve the early diversification of teleost fishes.</title>
        <authorList>
            <person name="Parey E."/>
            <person name="Louis A."/>
            <person name="Montfort J."/>
            <person name="Bouchez O."/>
            <person name="Roques C."/>
            <person name="Iampietro C."/>
            <person name="Lluch J."/>
            <person name="Castinel A."/>
            <person name="Donnadieu C."/>
            <person name="Desvignes T."/>
            <person name="Floi Bucao C."/>
            <person name="Jouanno E."/>
            <person name="Wen M."/>
            <person name="Mejri S."/>
            <person name="Dirks R."/>
            <person name="Jansen H."/>
            <person name="Henkel C."/>
            <person name="Chen W.J."/>
            <person name="Zahm M."/>
            <person name="Cabau C."/>
            <person name="Klopp C."/>
            <person name="Thompson A.W."/>
            <person name="Robinson-Rechavi M."/>
            <person name="Braasch I."/>
            <person name="Lecointre G."/>
            <person name="Bobe J."/>
            <person name="Postlethwait J.H."/>
            <person name="Berthelot C."/>
            <person name="Roest Crollius H."/>
            <person name="Guiguen Y."/>
        </authorList>
    </citation>
    <scope>NUCLEOTIDE SEQUENCE</scope>
    <source>
        <strain evidence="2">Concon-B</strain>
    </source>
</reference>
<dbReference type="PANTHER" id="PTHR46917:SF1">
    <property type="entry name" value="MORN REPEAT-CONTAINING PROTEIN 2"/>
    <property type="match status" value="1"/>
</dbReference>
<dbReference type="AlphaFoldDB" id="A0A9Q1E039"/>
<proteinExistence type="predicted"/>
<organism evidence="2 3">
    <name type="scientific">Conger conger</name>
    <name type="common">Conger eel</name>
    <name type="synonym">Muraena conger</name>
    <dbReference type="NCBI Taxonomy" id="82655"/>
    <lineage>
        <taxon>Eukaryota</taxon>
        <taxon>Metazoa</taxon>
        <taxon>Chordata</taxon>
        <taxon>Craniata</taxon>
        <taxon>Vertebrata</taxon>
        <taxon>Euteleostomi</taxon>
        <taxon>Actinopterygii</taxon>
        <taxon>Neopterygii</taxon>
        <taxon>Teleostei</taxon>
        <taxon>Anguilliformes</taxon>
        <taxon>Congridae</taxon>
        <taxon>Conger</taxon>
    </lineage>
</organism>
<dbReference type="Pfam" id="PF02493">
    <property type="entry name" value="MORN"/>
    <property type="match status" value="5"/>
</dbReference>
<name>A0A9Q1E039_CONCO</name>
<dbReference type="SMART" id="SM00698">
    <property type="entry name" value="MORN"/>
    <property type="match status" value="3"/>
</dbReference>